<evidence type="ECO:0000313" key="4">
    <source>
        <dbReference type="Proteomes" id="UP000694680"/>
    </source>
</evidence>
<feature type="transmembrane region" description="Helical" evidence="1">
    <location>
        <begin position="133"/>
        <end position="158"/>
    </location>
</feature>
<dbReference type="RefSeq" id="XP_028299096.1">
    <property type="nucleotide sequence ID" value="XM_028443295.1"/>
</dbReference>
<gene>
    <name evidence="3" type="primary">tmem109</name>
</gene>
<keyword evidence="1" id="KW-1133">Transmembrane helix</keyword>
<keyword evidence="1" id="KW-0472">Membrane</keyword>
<dbReference type="OrthoDB" id="8818627at2759"/>
<feature type="transmembrane region" description="Helical" evidence="1">
    <location>
        <begin position="170"/>
        <end position="190"/>
    </location>
</feature>
<keyword evidence="1" id="KW-0812">Transmembrane</keyword>
<keyword evidence="4" id="KW-1185">Reference proteome</keyword>
<dbReference type="Ensembl" id="ENSGWIT00000000087.1">
    <property type="protein sequence ID" value="ENSGWIP00000000080.1"/>
    <property type="gene ID" value="ENSGWIG00000000040.1"/>
</dbReference>
<dbReference type="InterPro" id="IPR039492">
    <property type="entry name" value="TMEM109"/>
</dbReference>
<dbReference type="Pfam" id="PF14965">
    <property type="entry name" value="BRI3BP"/>
    <property type="match status" value="1"/>
</dbReference>
<dbReference type="PANTHER" id="PTHR14550:SF2">
    <property type="entry name" value="TRANSMEMBRANE PROTEIN 109"/>
    <property type="match status" value="1"/>
</dbReference>
<dbReference type="CTD" id="79073"/>
<protein>
    <submittedName>
        <fullName evidence="3">Uncharacterized LOC114461297</fullName>
    </submittedName>
</protein>
<reference evidence="3" key="2">
    <citation type="submission" date="2025-08" db="UniProtKB">
        <authorList>
            <consortium name="Ensembl"/>
        </authorList>
    </citation>
    <scope>IDENTIFICATION</scope>
</reference>
<reference evidence="3" key="3">
    <citation type="submission" date="2025-09" db="UniProtKB">
        <authorList>
            <consortium name="Ensembl"/>
        </authorList>
    </citation>
    <scope>IDENTIFICATION</scope>
</reference>
<keyword evidence="2" id="KW-0732">Signal</keyword>
<feature type="transmembrane region" description="Helical" evidence="1">
    <location>
        <begin position="105"/>
        <end position="127"/>
    </location>
</feature>
<dbReference type="PANTHER" id="PTHR14550">
    <property type="entry name" value="TRANSMEMBRANE PROTEIN 109"/>
    <property type="match status" value="1"/>
</dbReference>
<feature type="chain" id="PRO_5034734237" evidence="2">
    <location>
        <begin position="21"/>
        <end position="222"/>
    </location>
</feature>
<dbReference type="GO" id="GO:0042771">
    <property type="term" value="P:intrinsic apoptotic signaling pathway in response to DNA damage by p53 class mediator"/>
    <property type="evidence" value="ECO:0007669"/>
    <property type="project" value="TreeGrafter"/>
</dbReference>
<dbReference type="AlphaFoldDB" id="A0A8C5FXT5"/>
<feature type="signal peptide" evidence="2">
    <location>
        <begin position="1"/>
        <end position="20"/>
    </location>
</feature>
<proteinExistence type="predicted"/>
<organism evidence="3 4">
    <name type="scientific">Gouania willdenowi</name>
    <name type="common">Blunt-snouted clingfish</name>
    <name type="synonym">Lepadogaster willdenowi</name>
    <dbReference type="NCBI Taxonomy" id="441366"/>
    <lineage>
        <taxon>Eukaryota</taxon>
        <taxon>Metazoa</taxon>
        <taxon>Chordata</taxon>
        <taxon>Craniata</taxon>
        <taxon>Vertebrata</taxon>
        <taxon>Euteleostomi</taxon>
        <taxon>Actinopterygii</taxon>
        <taxon>Neopterygii</taxon>
        <taxon>Teleostei</taxon>
        <taxon>Neoteleostei</taxon>
        <taxon>Acanthomorphata</taxon>
        <taxon>Ovalentaria</taxon>
        <taxon>Blenniimorphae</taxon>
        <taxon>Blenniiformes</taxon>
        <taxon>Gobiesocoidei</taxon>
        <taxon>Gobiesocidae</taxon>
        <taxon>Gobiesocinae</taxon>
        <taxon>Gouania</taxon>
    </lineage>
</organism>
<evidence type="ECO:0000313" key="3">
    <source>
        <dbReference type="Ensembl" id="ENSGWIP00000000080.1"/>
    </source>
</evidence>
<sequence>MLFSGALWLITAGLLLSVRAEKGSEDRDGFFQQLWSSVELLGRQGRTYLDRLAGEQTVLSVQKAFSQVLSGVAKSLAIGLNVLLQYTSQLLKAAGLHVRVPASRVTAEGVIFVAQWVLVVVIGYWLLSHMLRLVASTLRCVLWLVKVGLALACFVFILSDYRVGTETMALRLAALVFVCVLFGVSFGGGAPNTADKTARLEEQVKLLEKRLRDMERWTSRED</sequence>
<dbReference type="GO" id="GO:0071480">
    <property type="term" value="P:cellular response to gamma radiation"/>
    <property type="evidence" value="ECO:0007669"/>
    <property type="project" value="InterPro"/>
</dbReference>
<dbReference type="Proteomes" id="UP000694680">
    <property type="component" value="Chromosome 1"/>
</dbReference>
<name>A0A8C5FXT5_GOUWI</name>
<dbReference type="GeneID" id="114461297"/>
<reference evidence="3" key="1">
    <citation type="submission" date="2020-06" db="EMBL/GenBank/DDBJ databases">
        <authorList>
            <consortium name="Wellcome Sanger Institute Data Sharing"/>
        </authorList>
    </citation>
    <scope>NUCLEOTIDE SEQUENCE [LARGE SCALE GENOMIC DNA]</scope>
</reference>
<evidence type="ECO:0000256" key="1">
    <source>
        <dbReference type="SAM" id="Phobius"/>
    </source>
</evidence>
<accession>A0A8C5FXT5</accession>
<evidence type="ECO:0000256" key="2">
    <source>
        <dbReference type="SAM" id="SignalP"/>
    </source>
</evidence>